<evidence type="ECO:0000259" key="4">
    <source>
        <dbReference type="Pfam" id="PF14228"/>
    </source>
</evidence>
<organism evidence="5 6">
    <name type="scientific">Collybia nuda</name>
    <dbReference type="NCBI Taxonomy" id="64659"/>
    <lineage>
        <taxon>Eukaryota</taxon>
        <taxon>Fungi</taxon>
        <taxon>Dikarya</taxon>
        <taxon>Basidiomycota</taxon>
        <taxon>Agaricomycotina</taxon>
        <taxon>Agaricomycetes</taxon>
        <taxon>Agaricomycetidae</taxon>
        <taxon>Agaricales</taxon>
        <taxon>Tricholomatineae</taxon>
        <taxon>Clitocybaceae</taxon>
        <taxon>Collybia</taxon>
    </lineage>
</organism>
<comment type="caution">
    <text evidence="5">The sequence shown here is derived from an EMBL/GenBank/DDBJ whole genome shotgun (WGS) entry which is preliminary data.</text>
</comment>
<evidence type="ECO:0000259" key="3">
    <source>
        <dbReference type="Pfam" id="PF14225"/>
    </source>
</evidence>
<dbReference type="Pfam" id="PF14228">
    <property type="entry name" value="MOR2-PAG1_mid"/>
    <property type="match status" value="2"/>
</dbReference>
<dbReference type="InterPro" id="IPR025614">
    <property type="entry name" value="Cell_morpho_N"/>
</dbReference>
<sequence length="2418" mass="270586">MSEGIQITIPDFDDDEFSSAPTPFGRSAGAFGFGGGFGGSGMDSPTLTTPVADRGERSYFPSHTRGDSATSVDSISSVTTRYTAKPFAHSSQSSIATTSTAFSKKPSFASIRNAFKKNNDPPPVPSLEHHPYPVLKNPFNRSTSSLNHVSPVNTRNPMNTIHTSNSPYNRPPTPGSTTRTFKSKNHVSAKSQHSQTGSIFHNSDGGSDHGHPFSPSPPPVPRVPNTFGHFYRSDTPPTSDFEDDKVIVDPKTPSDYALHAIFMRFASSAEGKIDKFLRQPLDQDILLSDIMGSGVDSKFDETLQSLGKIAQKHAKPVVDSIMRWRRSQHDNVGSGIIRLHTMQSPALNRSFRAHDAPGLLNERKSLASIYIMCRALIAVLQSISKDALGEAMGYKLEETTFEQFRMPDLKLLAQSANHRTNADLYATLLGHISNVRFMSVTDRFLAELGPVAQGQVPKDLDMKYENLVKGLKHIQIKVWPPEAFEEGAEFLESLSKSYAHAHGLRLKTVFAETLTHMLHPIGKTAQAETNNPQWAKAIEIIYPKAREMMAKPRYWLVAFPLAITSLCVAPQTYFLKHWMSCFEAACSKLKDKPYRVPVMNGIMRLVWTYLYRCQESASMTTTKLDTLLKQFFPNNRLTKAPPDEHLEPFIYIVHFILSRHFEYGRDLCLDLMQEASIAPLQQSGNIGSFLAPERTSVAVQAILLSLHAIEKESPTPAWPSSTDFSIIPPAIDYPSSAEFAPSALLSRTGMKDFFERSGSTLAAIAVFCSNAVNHMSILDDQWSYARLNPAYEESHNFAIRRHMDGLTVAYPAHLVPQVTMLQTCFLSWPRCLHPSIATPDAIDMVLRGVVHVEPSLAEVSCAALKRFMEDPTHALTVLSRFTAFLFSPSQITHGGAAVKLAFESKRVLDLWFDLVDGWIRGLLQQNKDALVNDERSIALRCTEIEAAGLFLLTHETWPIHAIGVKVIRTLGLLADHMSSPDGPRSFMQFVERLHGKSLDRTYLNGFDELLDAPELQRLGQWRESKRVDIPLRISDSDNEKDRKLWRYVFPAFLQVCMEDPGPALSVFRDSVVAAATRYHPMISHLAGLSTRIPAGLSNRTQLVERDSVKLLKENKPLVDQWRIWVKVLCSTATLSESSRPALTQLGREHTRAPSDASFERERLSTTRGLFRYLTPFLDSEHTLFRDAAVLCISSFSSSAYPQLLEDLSLLAGRQFYDDPRTKNGVTAADQSFGILGTRHLHDDPRATKPGATVLIERTRRQERLHSAVARIYYLTAHYLQHQRSAGRQATLANVLKFVRNTQTFLTAPEMRDNHTLQRLRRYFCGTVERLFDGLATLKDSDRFIPSNMHLTLYRLCEEWCQLGPQTEAVRQRLIVMQRAAASSSQFGLENAGERFKNETLMLSHAAVGALASLCQKAFFPPDMASSSPTERLPPEYMKPLNPTVVLERLSGILSSPEKAVQCRGRKALRSILSYNACDKELLRESLRRAAVLTDDPDTSNGRFFEVVSDIICKRENHGFTFAQVVCLGLSNLRHPLDKVRRQAFDMLEAIHQQSLGLLAMSNFEATVGSGASGTYVHAHRLVSEFLAGIHPEQALNILAQFATWLPQLPEVASRTNVTLLVLQSLESWIPDIKLMPEDRSGWSPGGLSALYHLVSLTLRYEKTHAEQILVMWSKLVESPHTANGHATVRFLLEQSHKVGSTIFINCAANIVACLCQTSVGHQIFEDLCSVIEPARMLPTIEHKLAFPDAHEMELWADLDALFAEEPRLPLGSAQFAWLFLSDAAIQRCWELKEQLPTLLHALFTHLDHRIPYVRRRSQTMLFQLLRSWAPGYDELPDRLANPGRPAIKEAISQLEEEADSMYWKDDELSSESEPKMKWLSSRIIHHLGPLCPNLANKWGSLTLNWGTTCSIRATALRSLQIFRAIMPQVKQSDLAVLLGRLSNTIASSDESIQSFTSEILLTITALTTIGDVDWSLLPQIFWCACASLSTGIQKEFVHALALLESLLQKIDLDDHDTVELLLSQRPLGWQGSTSLQPALLKGLRSSSTSDKTFEVLKTLAKVQDGRLIDPSDGRIRDLYTLALPWCLHAMTSEKQDDGLREFAENISLLAAREGRQSIQKIMTSFAGGRFRTRDDYLRQSVASLREHYGVDHWAEIVTLLLGLVLNRARWLQIHSMQILKVLFQQRETRNPVELLGSELLMPLLRLLETDLACYALDVLEEPMAMSGGPPAKHVLRMSMHILPQNRDTDSVTNVFGIPEESGWCVAQADTLRETCRNNVMAVFDTCSMPTRPSRIDFEPEEIEALASLTPAEDLGGLVKDLHELTSFFQEEKPKTFLPISAPNRLLEARVAAILAKSIASDSITDAPQTPFLDVFRVGGPMSDFDESDEETDTDSEHDAFIFDSHSFYRNTPNGFRSY</sequence>
<accession>A0A9P6CE22</accession>
<feature type="domain" description="Cell morphogenesis protein N-terminal" evidence="2">
    <location>
        <begin position="362"/>
        <end position="919"/>
    </location>
</feature>
<name>A0A9P6CE22_9AGAR</name>
<feature type="domain" description="Cell morphogenesis central region" evidence="4">
    <location>
        <begin position="1495"/>
        <end position="1680"/>
    </location>
</feature>
<feature type="domain" description="Cell morphogenesis central region" evidence="4">
    <location>
        <begin position="1770"/>
        <end position="1938"/>
    </location>
</feature>
<dbReference type="SUPFAM" id="SSF48371">
    <property type="entry name" value="ARM repeat"/>
    <property type="match status" value="1"/>
</dbReference>
<dbReference type="OrthoDB" id="6287725at2759"/>
<gene>
    <name evidence="5" type="ORF">BDZ94DRAFT_202509</name>
</gene>
<feature type="region of interest" description="Disordered" evidence="1">
    <location>
        <begin position="39"/>
        <end position="75"/>
    </location>
</feature>
<dbReference type="Pfam" id="PF14222">
    <property type="entry name" value="MOR2-PAG1_N"/>
    <property type="match status" value="1"/>
</dbReference>
<dbReference type="GO" id="GO:0005938">
    <property type="term" value="C:cell cortex"/>
    <property type="evidence" value="ECO:0007669"/>
    <property type="project" value="TreeGrafter"/>
</dbReference>
<dbReference type="InterPro" id="IPR025481">
    <property type="entry name" value="Cell_Morphogen_C"/>
</dbReference>
<evidence type="ECO:0000259" key="2">
    <source>
        <dbReference type="Pfam" id="PF14222"/>
    </source>
</evidence>
<feature type="region of interest" description="Disordered" evidence="1">
    <location>
        <begin position="1"/>
        <end position="25"/>
    </location>
</feature>
<evidence type="ECO:0000256" key="1">
    <source>
        <dbReference type="SAM" id="MobiDB-lite"/>
    </source>
</evidence>
<keyword evidence="6" id="KW-1185">Reference proteome</keyword>
<evidence type="ECO:0000313" key="6">
    <source>
        <dbReference type="Proteomes" id="UP000807353"/>
    </source>
</evidence>
<proteinExistence type="predicted"/>
<dbReference type="PANTHER" id="PTHR12295">
    <property type="entry name" value="FURRY-RELATED"/>
    <property type="match status" value="1"/>
</dbReference>
<feature type="region of interest" description="Disordered" evidence="1">
    <location>
        <begin position="151"/>
        <end position="222"/>
    </location>
</feature>
<dbReference type="InterPro" id="IPR029473">
    <property type="entry name" value="MOR2-PAG1_mid"/>
</dbReference>
<dbReference type="GO" id="GO:0000902">
    <property type="term" value="P:cell morphogenesis"/>
    <property type="evidence" value="ECO:0007669"/>
    <property type="project" value="InterPro"/>
</dbReference>
<dbReference type="Proteomes" id="UP000807353">
    <property type="component" value="Unassembled WGS sequence"/>
</dbReference>
<dbReference type="PANTHER" id="PTHR12295:SF30">
    <property type="entry name" value="PROTEIN FURRY"/>
    <property type="match status" value="1"/>
</dbReference>
<feature type="compositionally biased region" description="Polar residues" evidence="1">
    <location>
        <begin position="188"/>
        <end position="205"/>
    </location>
</feature>
<dbReference type="GO" id="GO:0030427">
    <property type="term" value="C:site of polarized growth"/>
    <property type="evidence" value="ECO:0007669"/>
    <property type="project" value="TreeGrafter"/>
</dbReference>
<dbReference type="Pfam" id="PF14225">
    <property type="entry name" value="MOR2-PAG1_C"/>
    <property type="match status" value="1"/>
</dbReference>
<feature type="domain" description="Cell morphogenesis protein C-terminal" evidence="3">
    <location>
        <begin position="1978"/>
        <end position="2227"/>
    </location>
</feature>
<evidence type="ECO:0000313" key="5">
    <source>
        <dbReference type="EMBL" id="KAF9457553.1"/>
    </source>
</evidence>
<dbReference type="InterPro" id="IPR039867">
    <property type="entry name" value="Furry/Tao3/Mor2"/>
</dbReference>
<feature type="compositionally biased region" description="Polar residues" evidence="1">
    <location>
        <begin position="151"/>
        <end position="168"/>
    </location>
</feature>
<dbReference type="EMBL" id="MU150367">
    <property type="protein sequence ID" value="KAF9457553.1"/>
    <property type="molecule type" value="Genomic_DNA"/>
</dbReference>
<reference evidence="5" key="1">
    <citation type="submission" date="2020-11" db="EMBL/GenBank/DDBJ databases">
        <authorList>
            <consortium name="DOE Joint Genome Institute"/>
            <person name="Ahrendt S."/>
            <person name="Riley R."/>
            <person name="Andreopoulos W."/>
            <person name="Labutti K."/>
            <person name="Pangilinan J."/>
            <person name="Ruiz-Duenas F.J."/>
            <person name="Barrasa J.M."/>
            <person name="Sanchez-Garcia M."/>
            <person name="Camarero S."/>
            <person name="Miyauchi S."/>
            <person name="Serrano A."/>
            <person name="Linde D."/>
            <person name="Babiker R."/>
            <person name="Drula E."/>
            <person name="Ayuso-Fernandez I."/>
            <person name="Pacheco R."/>
            <person name="Padilla G."/>
            <person name="Ferreira P."/>
            <person name="Barriuso J."/>
            <person name="Kellner H."/>
            <person name="Castanera R."/>
            <person name="Alfaro M."/>
            <person name="Ramirez L."/>
            <person name="Pisabarro A.G."/>
            <person name="Kuo A."/>
            <person name="Tritt A."/>
            <person name="Lipzen A."/>
            <person name="He G."/>
            <person name="Yan M."/>
            <person name="Ng V."/>
            <person name="Cullen D."/>
            <person name="Martin F."/>
            <person name="Rosso M.-N."/>
            <person name="Henrissat B."/>
            <person name="Hibbett D."/>
            <person name="Martinez A.T."/>
            <person name="Grigoriev I.V."/>
        </authorList>
    </citation>
    <scope>NUCLEOTIDE SEQUENCE</scope>
    <source>
        <strain evidence="5">CBS 247.69</strain>
    </source>
</reference>
<protein>
    <submittedName>
        <fullName evidence="5">Cell morphogenesis N-terminal-domain-containing protein</fullName>
    </submittedName>
</protein>
<dbReference type="InterPro" id="IPR016024">
    <property type="entry name" value="ARM-type_fold"/>
</dbReference>